<name>A0A5S3PUH6_9FLAO</name>
<accession>A0A5S3PUH6</accession>
<dbReference type="OrthoDB" id="59888at2"/>
<dbReference type="PANTHER" id="PTHR43798">
    <property type="entry name" value="MONOACYLGLYCEROL LIPASE"/>
    <property type="match status" value="1"/>
</dbReference>
<dbReference type="SUPFAM" id="SSF53474">
    <property type="entry name" value="alpha/beta-Hydrolases"/>
    <property type="match status" value="1"/>
</dbReference>
<dbReference type="Pfam" id="PF00561">
    <property type="entry name" value="Abhydrolase_1"/>
    <property type="match status" value="1"/>
</dbReference>
<dbReference type="Proteomes" id="UP000310314">
    <property type="component" value="Unassembled WGS sequence"/>
</dbReference>
<dbReference type="RefSeq" id="WP_138656591.1">
    <property type="nucleotide sequence ID" value="NZ_VATY01000001.1"/>
</dbReference>
<evidence type="ECO:0000313" key="3">
    <source>
        <dbReference type="Proteomes" id="UP000310314"/>
    </source>
</evidence>
<dbReference type="AlphaFoldDB" id="A0A5S3PUH6"/>
<dbReference type="PANTHER" id="PTHR43798:SF33">
    <property type="entry name" value="HYDROLASE, PUTATIVE (AFU_ORTHOLOGUE AFUA_2G14860)-RELATED"/>
    <property type="match status" value="1"/>
</dbReference>
<keyword evidence="3" id="KW-1185">Reference proteome</keyword>
<dbReference type="InterPro" id="IPR050266">
    <property type="entry name" value="AB_hydrolase_sf"/>
</dbReference>
<dbReference type="Gene3D" id="3.40.50.1820">
    <property type="entry name" value="alpha/beta hydrolase"/>
    <property type="match status" value="1"/>
</dbReference>
<dbReference type="GO" id="GO:0016020">
    <property type="term" value="C:membrane"/>
    <property type="evidence" value="ECO:0007669"/>
    <property type="project" value="TreeGrafter"/>
</dbReference>
<gene>
    <name evidence="2" type="ORF">FEE95_04300</name>
</gene>
<dbReference type="InterPro" id="IPR029058">
    <property type="entry name" value="AB_hydrolase_fold"/>
</dbReference>
<proteinExistence type="predicted"/>
<sequence length="346" mass="39618">MSNFVEIDNQKLHFYTMGKGPALLMLHPSPSSSLSLIPLARQLALHYTVYCVDTPGYGQSDALIESPTHLSNYTAFLYKALKKMGLKKPAIYGSATGAQLAVRYGLEYPEVVSHIFLDNSAHFDDALSDKILEHYFPDLTPKLDGGHLTQIWTIVSQLFQYFPWCFTTEEYALNRPQMPDFVLQMIAMDYLRAGSTYDIAYKLAFQHERGQYVQQLKVPTTIFRWNNSIITKYVDQLLAHDFEDHIQGFMIEGDATERTEKMVAFMNEKATEFGVETIDTSEINVQEEIQLVYKKSTSTPPEVQSNGNHLLVAWQDLVENNPQETAETIQTYLTDWYSENFEVDKK</sequence>
<feature type="domain" description="AB hydrolase-1" evidence="1">
    <location>
        <begin position="21"/>
        <end position="126"/>
    </location>
</feature>
<reference evidence="2 3" key="1">
    <citation type="submission" date="2019-05" db="EMBL/GenBank/DDBJ databases">
        <authorList>
            <person name="Zhang J.-Y."/>
            <person name="Feg X."/>
            <person name="Du Z.-J."/>
        </authorList>
    </citation>
    <scope>NUCLEOTIDE SEQUENCE [LARGE SCALE GENOMIC DNA]</scope>
    <source>
        <strain evidence="2 3">RZ26</strain>
    </source>
</reference>
<dbReference type="EMBL" id="VATY01000001">
    <property type="protein sequence ID" value="TMM58659.1"/>
    <property type="molecule type" value="Genomic_DNA"/>
</dbReference>
<evidence type="ECO:0000313" key="2">
    <source>
        <dbReference type="EMBL" id="TMM58659.1"/>
    </source>
</evidence>
<evidence type="ECO:0000259" key="1">
    <source>
        <dbReference type="Pfam" id="PF00561"/>
    </source>
</evidence>
<dbReference type="GO" id="GO:0016787">
    <property type="term" value="F:hydrolase activity"/>
    <property type="evidence" value="ECO:0007669"/>
    <property type="project" value="UniProtKB-KW"/>
</dbReference>
<keyword evidence="2" id="KW-0378">Hydrolase</keyword>
<protein>
    <submittedName>
        <fullName evidence="2">Alpha/beta hydrolase</fullName>
    </submittedName>
</protein>
<dbReference type="InterPro" id="IPR000073">
    <property type="entry name" value="AB_hydrolase_1"/>
</dbReference>
<organism evidence="2 3">
    <name type="scientific">Maribacter algarum</name>
    <name type="common">ex Zhang et al. 2020</name>
    <dbReference type="NCBI Taxonomy" id="2578118"/>
    <lineage>
        <taxon>Bacteria</taxon>
        <taxon>Pseudomonadati</taxon>
        <taxon>Bacteroidota</taxon>
        <taxon>Flavobacteriia</taxon>
        <taxon>Flavobacteriales</taxon>
        <taxon>Flavobacteriaceae</taxon>
        <taxon>Maribacter</taxon>
    </lineage>
</organism>
<comment type="caution">
    <text evidence="2">The sequence shown here is derived from an EMBL/GenBank/DDBJ whole genome shotgun (WGS) entry which is preliminary data.</text>
</comment>